<dbReference type="InterPro" id="IPR043017">
    <property type="entry name" value="WIYLD_dom_sf"/>
</dbReference>
<dbReference type="AlphaFoldDB" id="A0AAN8Z910"/>
<dbReference type="Gene3D" id="1.10.8.850">
    <property type="entry name" value="Histone-lysine N methyltransferase , C-terminal domain-like"/>
    <property type="match status" value="1"/>
</dbReference>
<reference evidence="3 4" key="1">
    <citation type="submission" date="2023-12" db="EMBL/GenBank/DDBJ databases">
        <title>A high-quality genome assembly for Dillenia turbinata (Dilleniales).</title>
        <authorList>
            <person name="Chanderbali A."/>
        </authorList>
    </citation>
    <scope>NUCLEOTIDE SEQUENCE [LARGE SCALE GENOMIC DNA]</scope>
    <source>
        <strain evidence="3">LSX21</strain>
        <tissue evidence="3">Leaf</tissue>
    </source>
</reference>
<dbReference type="PANTHER" id="PTHR34271">
    <property type="entry name" value="NUCLEOLAR HISTONE METHYLTRANSFERASE-RELATED PROTEIN"/>
    <property type="match status" value="1"/>
</dbReference>
<dbReference type="PANTHER" id="PTHR34271:SF1">
    <property type="entry name" value="NUCLEOLAR HISTONE METHYLTRANSFERASE-RELATED PROTEIN"/>
    <property type="match status" value="1"/>
</dbReference>
<dbReference type="Pfam" id="PF10440">
    <property type="entry name" value="WIYLD"/>
    <property type="match status" value="1"/>
</dbReference>
<organism evidence="3 4">
    <name type="scientific">Dillenia turbinata</name>
    <dbReference type="NCBI Taxonomy" id="194707"/>
    <lineage>
        <taxon>Eukaryota</taxon>
        <taxon>Viridiplantae</taxon>
        <taxon>Streptophyta</taxon>
        <taxon>Embryophyta</taxon>
        <taxon>Tracheophyta</taxon>
        <taxon>Spermatophyta</taxon>
        <taxon>Magnoliopsida</taxon>
        <taxon>eudicotyledons</taxon>
        <taxon>Gunneridae</taxon>
        <taxon>Pentapetalae</taxon>
        <taxon>Dilleniales</taxon>
        <taxon>Dilleniaceae</taxon>
        <taxon>Dillenia</taxon>
    </lineage>
</organism>
<feature type="region of interest" description="Disordered" evidence="1">
    <location>
        <begin position="170"/>
        <end position="200"/>
    </location>
</feature>
<name>A0AAN8Z910_9MAGN</name>
<feature type="region of interest" description="Disordered" evidence="1">
    <location>
        <begin position="81"/>
        <end position="113"/>
    </location>
</feature>
<evidence type="ECO:0000313" key="3">
    <source>
        <dbReference type="EMBL" id="KAK6929461.1"/>
    </source>
</evidence>
<proteinExistence type="predicted"/>
<dbReference type="EMBL" id="JBAMMX010000013">
    <property type="protein sequence ID" value="KAK6929461.1"/>
    <property type="molecule type" value="Genomic_DNA"/>
</dbReference>
<feature type="domain" description="WIYLD" evidence="2">
    <location>
        <begin position="9"/>
        <end position="69"/>
    </location>
</feature>
<dbReference type="Proteomes" id="UP001370490">
    <property type="component" value="Unassembled WGS sequence"/>
</dbReference>
<evidence type="ECO:0000313" key="4">
    <source>
        <dbReference type="Proteomes" id="UP001370490"/>
    </source>
</evidence>
<gene>
    <name evidence="3" type="ORF">RJ641_005666</name>
</gene>
<protein>
    <submittedName>
        <fullName evidence="3">WIYLD domain</fullName>
    </submittedName>
</protein>
<accession>A0AAN8Z910</accession>
<dbReference type="InterPro" id="IPR018848">
    <property type="entry name" value="WIYLD_domain"/>
</dbReference>
<evidence type="ECO:0000259" key="2">
    <source>
        <dbReference type="Pfam" id="PF10440"/>
    </source>
</evidence>
<sequence length="246" mass="27391">MAPRGRPRKVGLRRMDAAIDAMKPFGFPKAVVEKTVKNLLKVYDGDAGWPFIEECSYKLLIETLLGPEDKEVDVLAQNEAVDQDDDLPQSEAADGDHAGPSSTAERSPAQELPGLTEELALTDFDKMYAPSPPSEGSLPGWKDIELDKSSQEAQVEDRIVNKTFDMNKTFDSDKVDADEEEEVNSRQVSPNMEQLPCLNNPPRRRPSYGWLGVENNDEDILILVPAPLGGARVRGNREKRRLSWDV</sequence>
<evidence type="ECO:0000256" key="1">
    <source>
        <dbReference type="SAM" id="MobiDB-lite"/>
    </source>
</evidence>
<keyword evidence="4" id="KW-1185">Reference proteome</keyword>
<comment type="caution">
    <text evidence="3">The sequence shown here is derived from an EMBL/GenBank/DDBJ whole genome shotgun (WGS) entry which is preliminary data.</text>
</comment>